<dbReference type="InterPro" id="IPR004358">
    <property type="entry name" value="Sig_transdc_His_kin-like_C"/>
</dbReference>
<dbReference type="RefSeq" id="WP_106135467.1">
    <property type="nucleotide sequence ID" value="NZ_PVTR01000018.1"/>
</dbReference>
<evidence type="ECO:0000313" key="9">
    <source>
        <dbReference type="EMBL" id="PRY84646.1"/>
    </source>
</evidence>
<reference evidence="9 10" key="1">
    <citation type="submission" date="2018-03" db="EMBL/GenBank/DDBJ databases">
        <title>Genomic Encyclopedia of Archaeal and Bacterial Type Strains, Phase II (KMG-II): from individual species to whole genera.</title>
        <authorList>
            <person name="Goeker M."/>
        </authorList>
    </citation>
    <scope>NUCLEOTIDE SEQUENCE [LARGE SCALE GENOMIC DNA]</scope>
    <source>
        <strain evidence="9 10">DSM 27929</strain>
    </source>
</reference>
<dbReference type="GO" id="GO:0000155">
    <property type="term" value="F:phosphorelay sensor kinase activity"/>
    <property type="evidence" value="ECO:0007669"/>
    <property type="project" value="InterPro"/>
</dbReference>
<evidence type="ECO:0000313" key="10">
    <source>
        <dbReference type="Proteomes" id="UP000238157"/>
    </source>
</evidence>
<keyword evidence="3" id="KW-0597">Phosphoprotein</keyword>
<dbReference type="InterPro" id="IPR005467">
    <property type="entry name" value="His_kinase_dom"/>
</dbReference>
<evidence type="ECO:0000256" key="6">
    <source>
        <dbReference type="SAM" id="Coils"/>
    </source>
</evidence>
<evidence type="ECO:0000256" key="5">
    <source>
        <dbReference type="ARBA" id="ARBA00022777"/>
    </source>
</evidence>
<dbReference type="EC" id="2.7.13.3" evidence="2"/>
<dbReference type="InterPro" id="IPR003661">
    <property type="entry name" value="HisK_dim/P_dom"/>
</dbReference>
<dbReference type="CDD" id="cd00082">
    <property type="entry name" value="HisKA"/>
    <property type="match status" value="1"/>
</dbReference>
<accession>A0A2T0WDB8</accession>
<dbReference type="AlphaFoldDB" id="A0A2T0WDB8"/>
<evidence type="ECO:0000256" key="7">
    <source>
        <dbReference type="SAM" id="Phobius"/>
    </source>
</evidence>
<dbReference type="InterPro" id="IPR003594">
    <property type="entry name" value="HATPase_dom"/>
</dbReference>
<dbReference type="Gene3D" id="3.30.565.10">
    <property type="entry name" value="Histidine kinase-like ATPase, C-terminal domain"/>
    <property type="match status" value="1"/>
</dbReference>
<dbReference type="SMART" id="SM00387">
    <property type="entry name" value="HATPase_c"/>
    <property type="match status" value="1"/>
</dbReference>
<keyword evidence="7" id="KW-1133">Transmembrane helix</keyword>
<dbReference type="Pfam" id="PF02518">
    <property type="entry name" value="HATPase_c"/>
    <property type="match status" value="1"/>
</dbReference>
<keyword evidence="7" id="KW-0472">Membrane</keyword>
<sequence>MKAEIKIVLIYILVGVMWILLSDSVLLMVFDESELDQIAYLQTLKGIFYVLMTASLLYLLVKKYYESLDKKVRELEQLNRKLKGKSNELESSNSDLEQFAFVISHDLQEPLRMITSFLSQLKRKYDDQLDEKAQQYIFFAVDGAIKMKQIILDLLEFSRVGRFNEPLEEINLNEILKEVCESNKKLIEGTRAQISIKELPVILSHRALMTQLFQHLLENSLKFRHENKSPEIEIGVRESQKNYDFWIKDNGIGIDQEYTERIFAIFQRLHTSEKFGGGTGIGLALVKKIIDYYGGSIELDSTEGEGSTFYFSLPKKATLPNDRIA</sequence>
<dbReference type="OrthoDB" id="890870at2"/>
<keyword evidence="4" id="KW-0808">Transferase</keyword>
<comment type="caution">
    <text evidence="9">The sequence shown here is derived from an EMBL/GenBank/DDBJ whole genome shotgun (WGS) entry which is preliminary data.</text>
</comment>
<keyword evidence="7" id="KW-0812">Transmembrane</keyword>
<dbReference type="SMART" id="SM00388">
    <property type="entry name" value="HisKA"/>
    <property type="match status" value="1"/>
</dbReference>
<feature type="domain" description="Histidine kinase" evidence="8">
    <location>
        <begin position="102"/>
        <end position="317"/>
    </location>
</feature>
<dbReference type="SUPFAM" id="SSF55874">
    <property type="entry name" value="ATPase domain of HSP90 chaperone/DNA topoisomerase II/histidine kinase"/>
    <property type="match status" value="1"/>
</dbReference>
<dbReference type="PRINTS" id="PR00344">
    <property type="entry name" value="BCTRLSENSOR"/>
</dbReference>
<keyword evidence="6" id="KW-0175">Coiled coil</keyword>
<evidence type="ECO:0000256" key="4">
    <source>
        <dbReference type="ARBA" id="ARBA00022679"/>
    </source>
</evidence>
<comment type="catalytic activity">
    <reaction evidence="1">
        <text>ATP + protein L-histidine = ADP + protein N-phospho-L-histidine.</text>
        <dbReference type="EC" id="2.7.13.3"/>
    </reaction>
</comment>
<evidence type="ECO:0000256" key="2">
    <source>
        <dbReference type="ARBA" id="ARBA00012438"/>
    </source>
</evidence>
<evidence type="ECO:0000256" key="1">
    <source>
        <dbReference type="ARBA" id="ARBA00000085"/>
    </source>
</evidence>
<organism evidence="9 10">
    <name type="scientific">Mongoliibacter ruber</name>
    <dbReference type="NCBI Taxonomy" id="1750599"/>
    <lineage>
        <taxon>Bacteria</taxon>
        <taxon>Pseudomonadati</taxon>
        <taxon>Bacteroidota</taxon>
        <taxon>Cytophagia</taxon>
        <taxon>Cytophagales</taxon>
        <taxon>Cyclobacteriaceae</taxon>
        <taxon>Mongoliibacter</taxon>
    </lineage>
</organism>
<keyword evidence="5" id="KW-0418">Kinase</keyword>
<evidence type="ECO:0000259" key="8">
    <source>
        <dbReference type="PROSITE" id="PS50109"/>
    </source>
</evidence>
<dbReference type="InterPro" id="IPR036890">
    <property type="entry name" value="HATPase_C_sf"/>
</dbReference>
<evidence type="ECO:0000256" key="3">
    <source>
        <dbReference type="ARBA" id="ARBA00022553"/>
    </source>
</evidence>
<proteinExistence type="predicted"/>
<dbReference type="PANTHER" id="PTHR43304">
    <property type="entry name" value="PHYTOCHROME-LIKE PROTEIN CPH1"/>
    <property type="match status" value="1"/>
</dbReference>
<dbReference type="InterPro" id="IPR052162">
    <property type="entry name" value="Sensor_kinase/Photoreceptor"/>
</dbReference>
<gene>
    <name evidence="9" type="ORF">CLW00_11829</name>
</gene>
<keyword evidence="10" id="KW-1185">Reference proteome</keyword>
<protein>
    <recommendedName>
        <fullName evidence="2">histidine kinase</fullName>
        <ecNumber evidence="2">2.7.13.3</ecNumber>
    </recommendedName>
</protein>
<dbReference type="Proteomes" id="UP000238157">
    <property type="component" value="Unassembled WGS sequence"/>
</dbReference>
<dbReference type="Pfam" id="PF00512">
    <property type="entry name" value="HisKA"/>
    <property type="match status" value="1"/>
</dbReference>
<dbReference type="PROSITE" id="PS50109">
    <property type="entry name" value="HIS_KIN"/>
    <property type="match status" value="1"/>
</dbReference>
<dbReference type="InterPro" id="IPR036097">
    <property type="entry name" value="HisK_dim/P_sf"/>
</dbReference>
<feature type="transmembrane region" description="Helical" evidence="7">
    <location>
        <begin position="42"/>
        <end position="61"/>
    </location>
</feature>
<name>A0A2T0WDB8_9BACT</name>
<dbReference type="Gene3D" id="1.10.287.130">
    <property type="match status" value="1"/>
</dbReference>
<feature type="coiled-coil region" evidence="6">
    <location>
        <begin position="61"/>
        <end position="95"/>
    </location>
</feature>
<dbReference type="SUPFAM" id="SSF47384">
    <property type="entry name" value="Homodimeric domain of signal transducing histidine kinase"/>
    <property type="match status" value="1"/>
</dbReference>
<dbReference type="PANTHER" id="PTHR43304:SF1">
    <property type="entry name" value="PAC DOMAIN-CONTAINING PROTEIN"/>
    <property type="match status" value="1"/>
</dbReference>
<feature type="transmembrane region" description="Helical" evidence="7">
    <location>
        <begin position="7"/>
        <end position="30"/>
    </location>
</feature>
<dbReference type="FunFam" id="3.30.565.10:FF:000006">
    <property type="entry name" value="Sensor histidine kinase WalK"/>
    <property type="match status" value="1"/>
</dbReference>
<dbReference type="EMBL" id="PVTR01000018">
    <property type="protein sequence ID" value="PRY84646.1"/>
    <property type="molecule type" value="Genomic_DNA"/>
</dbReference>